<evidence type="ECO:0000313" key="3">
    <source>
        <dbReference type="EMBL" id="KAF7288984.1"/>
    </source>
</evidence>
<dbReference type="GeneID" id="59353060"/>
<feature type="chain" id="PRO_5034627133" description="Deoxyribonuclease NucA/NucB domain-containing protein" evidence="1">
    <location>
        <begin position="16"/>
        <end position="555"/>
    </location>
</feature>
<evidence type="ECO:0000313" key="4">
    <source>
        <dbReference type="Proteomes" id="UP000636479"/>
    </source>
</evidence>
<feature type="signal peptide" evidence="1">
    <location>
        <begin position="1"/>
        <end position="15"/>
    </location>
</feature>
<feature type="domain" description="Deoxyribonuclease NucA/NucB" evidence="2">
    <location>
        <begin position="296"/>
        <end position="374"/>
    </location>
</feature>
<dbReference type="EMBL" id="JACAZF010000018">
    <property type="protein sequence ID" value="KAF7288984.1"/>
    <property type="molecule type" value="Genomic_DNA"/>
</dbReference>
<keyword evidence="4" id="KW-1185">Reference proteome</keyword>
<evidence type="ECO:0000259" key="2">
    <source>
        <dbReference type="Pfam" id="PF14040"/>
    </source>
</evidence>
<keyword evidence="1" id="KW-0732">Signal</keyword>
<protein>
    <recommendedName>
        <fullName evidence="2">Deoxyribonuclease NucA/NucB domain-containing protein</fullName>
    </recommendedName>
</protein>
<organism evidence="3 4">
    <name type="scientific">Mycena indigotica</name>
    <dbReference type="NCBI Taxonomy" id="2126181"/>
    <lineage>
        <taxon>Eukaryota</taxon>
        <taxon>Fungi</taxon>
        <taxon>Dikarya</taxon>
        <taxon>Basidiomycota</taxon>
        <taxon>Agaricomycotina</taxon>
        <taxon>Agaricomycetes</taxon>
        <taxon>Agaricomycetidae</taxon>
        <taxon>Agaricales</taxon>
        <taxon>Marasmiineae</taxon>
        <taxon>Mycenaceae</taxon>
        <taxon>Mycena</taxon>
    </lineage>
</organism>
<dbReference type="Proteomes" id="UP000636479">
    <property type="component" value="Unassembled WGS sequence"/>
</dbReference>
<evidence type="ECO:0000256" key="1">
    <source>
        <dbReference type="SAM" id="SignalP"/>
    </source>
</evidence>
<sequence length="555" mass="58626">MALLLLLSLVPVLNGEPLDDLFRPERSRLLNTDISSNSTTSQLSTTIPGLLRPQARDAAHPPLARQEKACAYPVPCQGNTWCCPAGSQCCSTFLDCCPTNSNCRSDRPGYCCPKSAQTCGGKFCAPPGSVCCGTSYVCPQGQQCNTNGGGKQCCEAGELHCNDACCPSGSTCASIPGYCSSIRTTTQTRTTTSTSTFRSTGTITTASGLPSTTGCSPASNAARLLEARQRPFPDFCTRLCNVASRQELPVWELDSVVGETDQLVYSMCYGIVTRQRAGLIQNGLADGEDVLEYNGKGVRNEADCAGYCQDVSAASGLGVGSFQCDEYPPATLNPVSGLQTRWCVPRYQNSGTQGPMLSKFLRKCGVNAKDKVLVKIKGGCNKYNFPRELPVNAPAPRADSFDPAITETPAAASPSLERRKSTTVKLDASNATLRNPYGDSSLTYVAVEIDELADGDYTFEVSLSGGSSIDNVTILNKYGETYANLDSPGATAKLSFTINDGSNLPAALIAWTTQAVNVTYTGSGTLSNSTSGNAIEGASGSWWMLPLLLSGAFLL</sequence>
<dbReference type="InterPro" id="IPR029476">
    <property type="entry name" value="DNase_NucA_NucB"/>
</dbReference>
<proteinExistence type="predicted"/>
<accession>A0A8H6VUR9</accession>
<dbReference type="OrthoDB" id="2957314at2759"/>
<name>A0A8H6VUR9_9AGAR</name>
<reference evidence="3" key="1">
    <citation type="submission" date="2020-05" db="EMBL/GenBank/DDBJ databases">
        <title>Mycena genomes resolve the evolution of fungal bioluminescence.</title>
        <authorList>
            <person name="Tsai I.J."/>
        </authorList>
    </citation>
    <scope>NUCLEOTIDE SEQUENCE</scope>
    <source>
        <strain evidence="3">171206Taipei</strain>
    </source>
</reference>
<dbReference type="Pfam" id="PF14040">
    <property type="entry name" value="DNase_NucA_NucB"/>
    <property type="match status" value="1"/>
</dbReference>
<dbReference type="RefSeq" id="XP_037213136.1">
    <property type="nucleotide sequence ID" value="XM_037370544.1"/>
</dbReference>
<dbReference type="AlphaFoldDB" id="A0A8H6VUR9"/>
<comment type="caution">
    <text evidence="3">The sequence shown here is derived from an EMBL/GenBank/DDBJ whole genome shotgun (WGS) entry which is preliminary data.</text>
</comment>
<gene>
    <name evidence="3" type="ORF">MIND_01415100</name>
</gene>